<dbReference type="InterPro" id="IPR027484">
    <property type="entry name" value="PInositol-4-P-5-kinase_N"/>
</dbReference>
<dbReference type="Proteomes" id="UP001591681">
    <property type="component" value="Unassembled WGS sequence"/>
</dbReference>
<sequence>MELSGSAQARRSRTVKRRMWGGLRQQWKLLGLFEIDQQHEFYSLTCMMKEGLSAAIQNTIDNPLSVSIAQLNTTDNLLSDFRMDSFAGPVFASLRRSLGMTEKEYQHSLSSEGHYLQFISNSKSKADFFLTNDKRFFLKTQNKREVRFLLSNLKIYMEHLEKYPHSLLVKFLGEILLHAYINRGNVFKYFIVMQSVFYPDERIQSRYDIKGCQVSRWTDPAPEGSQVIVVLKDLNFEGQFITLDQQRPWLLQQVEIDTSFLQTLNVLDYSLLLAHQPLHQDERHQSLSFATLIMRTKKTATGTKHSNITLYLCHYRSMITSSSPTHTGAAPSVPGTVPEDDSSILVSQTDCVTQQCQVMEARRGGGGGGVDEEVDSIQGDPCGRGARAGPAELKDFHAQNRRLLPNFKNPLHVIDGPEQRYFIGIIDIFTVYGFKKRLEHLWKRLRYPRQTFSTVSPPAYCTRLCQWVQDHTS</sequence>
<comment type="caution">
    <text evidence="3">The sequence shown here is derived from an EMBL/GenBank/DDBJ whole genome shotgun (WGS) entry which is preliminary data.</text>
</comment>
<dbReference type="PANTHER" id="PTHR23086:SF46">
    <property type="entry name" value="PHOSPHATIDYLINOSITOL 4-PHOSPHATE 5-KINASE-LIKE PROTEIN 1"/>
    <property type="match status" value="1"/>
</dbReference>
<keyword evidence="1" id="KW-0547">Nucleotide-binding</keyword>
<dbReference type="InterPro" id="IPR023610">
    <property type="entry name" value="PInositol-4/5-P-5/4-kinase"/>
</dbReference>
<dbReference type="PROSITE" id="PS51455">
    <property type="entry name" value="PIPK"/>
    <property type="match status" value="1"/>
</dbReference>
<organism evidence="3 4">
    <name type="scientific">Coilia grayii</name>
    <name type="common">Gray's grenadier anchovy</name>
    <dbReference type="NCBI Taxonomy" id="363190"/>
    <lineage>
        <taxon>Eukaryota</taxon>
        <taxon>Metazoa</taxon>
        <taxon>Chordata</taxon>
        <taxon>Craniata</taxon>
        <taxon>Vertebrata</taxon>
        <taxon>Euteleostomi</taxon>
        <taxon>Actinopterygii</taxon>
        <taxon>Neopterygii</taxon>
        <taxon>Teleostei</taxon>
        <taxon>Clupei</taxon>
        <taxon>Clupeiformes</taxon>
        <taxon>Clupeoidei</taxon>
        <taxon>Engraulidae</taxon>
        <taxon>Coilinae</taxon>
        <taxon>Coilia</taxon>
    </lineage>
</organism>
<keyword evidence="1" id="KW-0808">Transferase</keyword>
<evidence type="ECO:0000313" key="4">
    <source>
        <dbReference type="Proteomes" id="UP001591681"/>
    </source>
</evidence>
<evidence type="ECO:0000259" key="2">
    <source>
        <dbReference type="PROSITE" id="PS51455"/>
    </source>
</evidence>
<dbReference type="GO" id="GO:0046488">
    <property type="term" value="P:phosphatidylinositol metabolic process"/>
    <property type="evidence" value="ECO:0007669"/>
    <property type="project" value="UniProtKB-UniRule"/>
</dbReference>
<dbReference type="GO" id="GO:0005524">
    <property type="term" value="F:ATP binding"/>
    <property type="evidence" value="ECO:0007669"/>
    <property type="project" value="UniProtKB-UniRule"/>
</dbReference>
<dbReference type="InterPro" id="IPR002498">
    <property type="entry name" value="PInositol-4-P-4/5-kinase_core"/>
</dbReference>
<dbReference type="InterPro" id="IPR027483">
    <property type="entry name" value="PInositol-4-P-4/5-kinase_C_sf"/>
</dbReference>
<keyword evidence="1" id="KW-0418">Kinase</keyword>
<accession>A0ABD1KLU0</accession>
<dbReference type="GO" id="GO:0016301">
    <property type="term" value="F:kinase activity"/>
    <property type="evidence" value="ECO:0007669"/>
    <property type="project" value="UniProtKB-UniRule"/>
</dbReference>
<dbReference type="Gene3D" id="3.30.810.10">
    <property type="entry name" value="2-Layer Sandwich"/>
    <property type="match status" value="1"/>
</dbReference>
<dbReference type="Pfam" id="PF01504">
    <property type="entry name" value="PIP5K"/>
    <property type="match status" value="1"/>
</dbReference>
<evidence type="ECO:0000313" key="3">
    <source>
        <dbReference type="EMBL" id="KAL2100097.1"/>
    </source>
</evidence>
<name>A0ABD1KLU0_9TELE</name>
<keyword evidence="4" id="KW-1185">Reference proteome</keyword>
<proteinExistence type="predicted"/>
<feature type="domain" description="PIPK" evidence="2">
    <location>
        <begin position="11"/>
        <end position="472"/>
    </location>
</feature>
<dbReference type="Gene3D" id="3.30.800.10">
    <property type="entry name" value="Phosphatidylinositol Phosphate Kinase II Beta"/>
    <property type="match status" value="1"/>
</dbReference>
<reference evidence="3 4" key="1">
    <citation type="submission" date="2024-09" db="EMBL/GenBank/DDBJ databases">
        <title>A chromosome-level genome assembly of Gray's grenadier anchovy, Coilia grayii.</title>
        <authorList>
            <person name="Fu Z."/>
        </authorList>
    </citation>
    <scope>NUCLEOTIDE SEQUENCE [LARGE SCALE GENOMIC DNA]</scope>
    <source>
        <strain evidence="3">G4</strain>
        <tissue evidence="3">Muscle</tissue>
    </source>
</reference>
<dbReference type="PANTHER" id="PTHR23086">
    <property type="entry name" value="PHOSPHATIDYLINOSITOL-4-PHOSPHATE 5-KINASE"/>
    <property type="match status" value="1"/>
</dbReference>
<dbReference type="SUPFAM" id="SSF56104">
    <property type="entry name" value="SAICAR synthase-like"/>
    <property type="match status" value="1"/>
</dbReference>
<dbReference type="EMBL" id="JBHFQA010000004">
    <property type="protein sequence ID" value="KAL2100097.1"/>
    <property type="molecule type" value="Genomic_DNA"/>
</dbReference>
<keyword evidence="1" id="KW-0067">ATP-binding</keyword>
<dbReference type="SMART" id="SM00330">
    <property type="entry name" value="PIPKc"/>
    <property type="match status" value="1"/>
</dbReference>
<dbReference type="AlphaFoldDB" id="A0ABD1KLU0"/>
<evidence type="ECO:0000256" key="1">
    <source>
        <dbReference type="PROSITE-ProRule" id="PRU00781"/>
    </source>
</evidence>
<protein>
    <recommendedName>
        <fullName evidence="2">PIPK domain-containing protein</fullName>
    </recommendedName>
</protein>
<dbReference type="CDD" id="cd17304">
    <property type="entry name" value="PIPKc_PIP5KL1"/>
    <property type="match status" value="1"/>
</dbReference>
<gene>
    <name evidence="3" type="ORF">ACEWY4_004491</name>
</gene>